<dbReference type="EMBL" id="JANIEX010000010">
    <property type="protein sequence ID" value="KAJ3576506.1"/>
    <property type="molecule type" value="Genomic_DNA"/>
</dbReference>
<keyword evidence="3 6" id="KW-0134">Cell wall</keyword>
<accession>A0AAD5Z0C5</accession>
<feature type="chain" id="PRO_5041768958" description="Hydrophobin" evidence="6">
    <location>
        <begin position="20"/>
        <end position="210"/>
    </location>
</feature>
<evidence type="ECO:0000256" key="7">
    <source>
        <dbReference type="SAM" id="Phobius"/>
    </source>
</evidence>
<dbReference type="GO" id="GO:0005199">
    <property type="term" value="F:structural constituent of cell wall"/>
    <property type="evidence" value="ECO:0007669"/>
    <property type="project" value="InterPro"/>
</dbReference>
<comment type="subcellular location">
    <subcellularLocation>
        <location evidence="1 6">Secreted</location>
        <location evidence="1 6">Cell wall</location>
    </subcellularLocation>
</comment>
<sequence>MQFPAAFVLALPAIAAATALPRQSGDCNTGSIQCCQSVQQATPQNVNLLQGLLGIVLGPIEGLIGPALLLISLELAATLALLSPFAALATPSVVSLAWAATLLTSIYKGSERESPGSCSPYACAYGYLIMSYHTIKKNVRVDFSRLLRNSLMMALSLESHVVTSSKLKLKALALASLPLVFWSRWSEPELLEAVQSQRSGRNRLQHRVAT</sequence>
<dbReference type="CDD" id="cd23507">
    <property type="entry name" value="hydrophobin_I"/>
    <property type="match status" value="1"/>
</dbReference>
<evidence type="ECO:0000256" key="3">
    <source>
        <dbReference type="ARBA" id="ARBA00022512"/>
    </source>
</evidence>
<feature type="transmembrane region" description="Helical" evidence="7">
    <location>
        <begin position="52"/>
        <end position="73"/>
    </location>
</feature>
<keyword evidence="5 6" id="KW-1015">Disulfide bond</keyword>
<evidence type="ECO:0000256" key="2">
    <source>
        <dbReference type="ARBA" id="ARBA00010446"/>
    </source>
</evidence>
<keyword evidence="4 6" id="KW-0964">Secreted</keyword>
<comment type="similarity">
    <text evidence="2 6">Belongs to the fungal hydrophobin family.</text>
</comment>
<keyword evidence="9" id="KW-1185">Reference proteome</keyword>
<organism evidence="8 9">
    <name type="scientific">Leucocoprinus birnbaumii</name>
    <dbReference type="NCBI Taxonomy" id="56174"/>
    <lineage>
        <taxon>Eukaryota</taxon>
        <taxon>Fungi</taxon>
        <taxon>Dikarya</taxon>
        <taxon>Basidiomycota</taxon>
        <taxon>Agaricomycotina</taxon>
        <taxon>Agaricomycetes</taxon>
        <taxon>Agaricomycetidae</taxon>
        <taxon>Agaricales</taxon>
        <taxon>Agaricineae</taxon>
        <taxon>Agaricaceae</taxon>
        <taxon>Leucocoprinus</taxon>
    </lineage>
</organism>
<proteinExistence type="inferred from homology"/>
<keyword evidence="7" id="KW-0812">Transmembrane</keyword>
<dbReference type="GO" id="GO:0009277">
    <property type="term" value="C:fungal-type cell wall"/>
    <property type="evidence" value="ECO:0007669"/>
    <property type="project" value="InterPro"/>
</dbReference>
<protein>
    <recommendedName>
        <fullName evidence="6">Hydrophobin</fullName>
    </recommendedName>
</protein>
<dbReference type="InterPro" id="IPR001338">
    <property type="entry name" value="Class_I_Hydrophobin"/>
</dbReference>
<gene>
    <name evidence="8" type="ORF">NP233_g385</name>
</gene>
<name>A0AAD5Z0C5_9AGAR</name>
<keyword evidence="7" id="KW-1133">Transmembrane helix</keyword>
<dbReference type="Pfam" id="PF01185">
    <property type="entry name" value="Hydrophobin"/>
    <property type="match status" value="1"/>
</dbReference>
<feature type="transmembrane region" description="Helical" evidence="7">
    <location>
        <begin position="85"/>
        <end position="107"/>
    </location>
</feature>
<reference evidence="8" key="1">
    <citation type="submission" date="2022-07" db="EMBL/GenBank/DDBJ databases">
        <title>Genome Sequence of Leucocoprinus birnbaumii.</title>
        <authorList>
            <person name="Buettner E."/>
        </authorList>
    </citation>
    <scope>NUCLEOTIDE SEQUENCE</scope>
    <source>
        <strain evidence="8">VT141</strain>
    </source>
</reference>
<dbReference type="AlphaFoldDB" id="A0AAD5Z0C5"/>
<evidence type="ECO:0000256" key="1">
    <source>
        <dbReference type="ARBA" id="ARBA00004191"/>
    </source>
</evidence>
<keyword evidence="6" id="KW-0732">Signal</keyword>
<keyword evidence="7" id="KW-0472">Membrane</keyword>
<comment type="caution">
    <text evidence="8">The sequence shown here is derived from an EMBL/GenBank/DDBJ whole genome shotgun (WGS) entry which is preliminary data.</text>
</comment>
<dbReference type="Proteomes" id="UP001213000">
    <property type="component" value="Unassembled WGS sequence"/>
</dbReference>
<evidence type="ECO:0000256" key="6">
    <source>
        <dbReference type="RuleBase" id="RU365009"/>
    </source>
</evidence>
<evidence type="ECO:0000313" key="8">
    <source>
        <dbReference type="EMBL" id="KAJ3576506.1"/>
    </source>
</evidence>
<feature type="signal peptide" evidence="6">
    <location>
        <begin position="1"/>
        <end position="19"/>
    </location>
</feature>
<evidence type="ECO:0000313" key="9">
    <source>
        <dbReference type="Proteomes" id="UP001213000"/>
    </source>
</evidence>
<evidence type="ECO:0000256" key="5">
    <source>
        <dbReference type="ARBA" id="ARBA00023157"/>
    </source>
</evidence>
<evidence type="ECO:0000256" key="4">
    <source>
        <dbReference type="ARBA" id="ARBA00022525"/>
    </source>
</evidence>